<gene>
    <name evidence="2" type="ORF">CCUG60883_00762</name>
    <name evidence="1" type="ORF">CCUG60885_03612</name>
</gene>
<dbReference type="Proteomes" id="UP000295685">
    <property type="component" value="Unassembled WGS sequence"/>
</dbReference>
<reference evidence="3 4" key="1">
    <citation type="journal article" date="2019" name="Sci. Rep.">
        <title>Extended insight into the Mycobacterium chelonae-abscessus complex through whole genome sequencing of Mycobacterium salmoniphilum outbreak and Mycobacterium salmoniphilum-like strains.</title>
        <authorList>
            <person name="Behra P.R.K."/>
            <person name="Das S."/>
            <person name="Pettersson B.M.F."/>
            <person name="Shirreff L."/>
            <person name="DuCote T."/>
            <person name="Jacobsson K.G."/>
            <person name="Ennis D.G."/>
            <person name="Kirsebom L.A."/>
        </authorList>
    </citation>
    <scope>NUCLEOTIDE SEQUENCE [LARGE SCALE GENOMIC DNA]</scope>
    <source>
        <strain evidence="2 3">CCUG 60883</strain>
        <strain evidence="1 4">CCUG 60885</strain>
    </source>
</reference>
<proteinExistence type="predicted"/>
<organism evidence="1 4">
    <name type="scientific">Mycobacteroides salmoniphilum</name>
    <dbReference type="NCBI Taxonomy" id="404941"/>
    <lineage>
        <taxon>Bacteria</taxon>
        <taxon>Bacillati</taxon>
        <taxon>Actinomycetota</taxon>
        <taxon>Actinomycetes</taxon>
        <taxon>Mycobacteriales</taxon>
        <taxon>Mycobacteriaceae</taxon>
        <taxon>Mycobacteroides</taxon>
    </lineage>
</organism>
<evidence type="ECO:0000313" key="2">
    <source>
        <dbReference type="EMBL" id="TEA07699.1"/>
    </source>
</evidence>
<dbReference type="AlphaFoldDB" id="A0A4R8SCQ2"/>
<dbReference type="EMBL" id="PECK01000007">
    <property type="protein sequence ID" value="TDZ93108.1"/>
    <property type="molecule type" value="Genomic_DNA"/>
</dbReference>
<dbReference type="Proteomes" id="UP000294844">
    <property type="component" value="Unassembled WGS sequence"/>
</dbReference>
<accession>A0A4R8SCQ2</accession>
<evidence type="ECO:0000313" key="4">
    <source>
        <dbReference type="Proteomes" id="UP000295685"/>
    </source>
</evidence>
<name>A0A4R8SCQ2_9MYCO</name>
<dbReference type="EMBL" id="PECM01000004">
    <property type="protein sequence ID" value="TEA07699.1"/>
    <property type="molecule type" value="Genomic_DNA"/>
</dbReference>
<sequence length="86" mass="10052">MPLVEPVAERCNRVDCMTVNRDRLMLHPIRAKPEMTTLRERWMSVMRASIYEPKLRYRVDRRESGATLPSDPPPTLNHYVTVTIVS</sequence>
<protein>
    <submittedName>
        <fullName evidence="1">Uncharacterized protein</fullName>
    </submittedName>
</protein>
<keyword evidence="3" id="KW-1185">Reference proteome</keyword>
<evidence type="ECO:0000313" key="1">
    <source>
        <dbReference type="EMBL" id="TDZ93108.1"/>
    </source>
</evidence>
<evidence type="ECO:0000313" key="3">
    <source>
        <dbReference type="Proteomes" id="UP000294844"/>
    </source>
</evidence>
<comment type="caution">
    <text evidence="1">The sequence shown here is derived from an EMBL/GenBank/DDBJ whole genome shotgun (WGS) entry which is preliminary data.</text>
</comment>